<name>A0ABV7F8L7_9BURK</name>
<comment type="similarity">
    <text evidence="1">Belongs to the transferase hexapeptide repeat family.</text>
</comment>
<dbReference type="EMBL" id="JBHRTP010000058">
    <property type="protein sequence ID" value="MFC3109920.1"/>
    <property type="molecule type" value="Genomic_DNA"/>
</dbReference>
<evidence type="ECO:0000313" key="2">
    <source>
        <dbReference type="EMBL" id="MFC3109920.1"/>
    </source>
</evidence>
<dbReference type="InterPro" id="IPR011004">
    <property type="entry name" value="Trimer_LpxA-like_sf"/>
</dbReference>
<keyword evidence="2" id="KW-0808">Transferase</keyword>
<dbReference type="CDD" id="cd03358">
    <property type="entry name" value="LbH_WxcM_N_like"/>
    <property type="match status" value="1"/>
</dbReference>
<keyword evidence="2" id="KW-0012">Acyltransferase</keyword>
<gene>
    <name evidence="2" type="ORF">ACFOFO_18450</name>
</gene>
<dbReference type="Gene3D" id="2.160.10.10">
    <property type="entry name" value="Hexapeptide repeat proteins"/>
    <property type="match status" value="1"/>
</dbReference>
<dbReference type="Pfam" id="PF00132">
    <property type="entry name" value="Hexapep"/>
    <property type="match status" value="1"/>
</dbReference>
<accession>A0ABV7F8L7</accession>
<proteinExistence type="inferred from homology"/>
<dbReference type="EC" id="2.3.1.-" evidence="2"/>
<dbReference type="Proteomes" id="UP001595530">
    <property type="component" value="Unassembled WGS sequence"/>
</dbReference>
<dbReference type="PANTHER" id="PTHR43300:SF10">
    <property type="entry name" value="2,3,4,5-TETRAHYDROPYRIDINE-2,6-DICARBOXYLATE N-ACETYLTRANSFERASE"/>
    <property type="match status" value="1"/>
</dbReference>
<evidence type="ECO:0000256" key="1">
    <source>
        <dbReference type="ARBA" id="ARBA00007274"/>
    </source>
</evidence>
<dbReference type="PANTHER" id="PTHR43300">
    <property type="entry name" value="ACETYLTRANSFERASE"/>
    <property type="match status" value="1"/>
</dbReference>
<dbReference type="InterPro" id="IPR001451">
    <property type="entry name" value="Hexapep"/>
</dbReference>
<evidence type="ECO:0000313" key="3">
    <source>
        <dbReference type="Proteomes" id="UP001595530"/>
    </source>
</evidence>
<sequence>MDKSLPSRLTLLEIGIKDVSLGSDVKLVQPVNLYGCEIGDQCFVGPFVEIQRGVRIGARTKVQSHTFVCELVTIGDDCFIGHGVMFINDSFSTGGPAQGRRELWASTRIGNRVSIGSNATIMPVTVCAGVVIGAGAVVTKDILEPGVYAGNPARRIKALPQAPLASSPD</sequence>
<dbReference type="InterPro" id="IPR050179">
    <property type="entry name" value="Trans_hexapeptide_repeat"/>
</dbReference>
<dbReference type="RefSeq" id="WP_390321897.1">
    <property type="nucleotide sequence ID" value="NZ_JBHRTP010000058.1"/>
</dbReference>
<comment type="caution">
    <text evidence="2">The sequence shown here is derived from an EMBL/GenBank/DDBJ whole genome shotgun (WGS) entry which is preliminary data.</text>
</comment>
<dbReference type="SUPFAM" id="SSF51161">
    <property type="entry name" value="Trimeric LpxA-like enzymes"/>
    <property type="match status" value="1"/>
</dbReference>
<dbReference type="Pfam" id="PF14602">
    <property type="entry name" value="Hexapep_2"/>
    <property type="match status" value="2"/>
</dbReference>
<protein>
    <submittedName>
        <fullName evidence="2">Acyltransferase</fullName>
        <ecNumber evidence="2">2.3.1.-</ecNumber>
    </submittedName>
</protein>
<organism evidence="2 3">
    <name type="scientific">Undibacterium arcticum</name>
    <dbReference type="NCBI Taxonomy" id="1762892"/>
    <lineage>
        <taxon>Bacteria</taxon>
        <taxon>Pseudomonadati</taxon>
        <taxon>Pseudomonadota</taxon>
        <taxon>Betaproteobacteria</taxon>
        <taxon>Burkholderiales</taxon>
        <taxon>Oxalobacteraceae</taxon>
        <taxon>Undibacterium</taxon>
    </lineage>
</organism>
<dbReference type="GO" id="GO:0016746">
    <property type="term" value="F:acyltransferase activity"/>
    <property type="evidence" value="ECO:0007669"/>
    <property type="project" value="UniProtKB-KW"/>
</dbReference>
<reference evidence="3" key="1">
    <citation type="journal article" date="2019" name="Int. J. Syst. Evol. Microbiol.">
        <title>The Global Catalogue of Microorganisms (GCM) 10K type strain sequencing project: providing services to taxonomists for standard genome sequencing and annotation.</title>
        <authorList>
            <consortium name="The Broad Institute Genomics Platform"/>
            <consortium name="The Broad Institute Genome Sequencing Center for Infectious Disease"/>
            <person name="Wu L."/>
            <person name="Ma J."/>
        </authorList>
    </citation>
    <scope>NUCLEOTIDE SEQUENCE [LARGE SCALE GENOMIC DNA]</scope>
    <source>
        <strain evidence="3">KCTC 42986</strain>
    </source>
</reference>
<keyword evidence="3" id="KW-1185">Reference proteome</keyword>